<evidence type="ECO:0000256" key="1">
    <source>
        <dbReference type="ARBA" id="ARBA00005986"/>
    </source>
</evidence>
<gene>
    <name evidence="3" type="ORF">EJ08DRAFT_728661</name>
</gene>
<dbReference type="OrthoDB" id="3183782at2759"/>
<feature type="domain" description="EthD" evidence="2">
    <location>
        <begin position="19"/>
        <end position="110"/>
    </location>
</feature>
<comment type="caution">
    <text evidence="3">The sequence shown here is derived from an EMBL/GenBank/DDBJ whole genome shotgun (WGS) entry which is preliminary data.</text>
</comment>
<dbReference type="Gene3D" id="3.30.70.100">
    <property type="match status" value="1"/>
</dbReference>
<evidence type="ECO:0000313" key="3">
    <source>
        <dbReference type="EMBL" id="KAF2436966.1"/>
    </source>
</evidence>
<dbReference type="SUPFAM" id="SSF54909">
    <property type="entry name" value="Dimeric alpha+beta barrel"/>
    <property type="match status" value="1"/>
</dbReference>
<dbReference type="Pfam" id="PF07110">
    <property type="entry name" value="EthD"/>
    <property type="match status" value="1"/>
</dbReference>
<comment type="similarity">
    <text evidence="1">Belongs to the tpcK family.</text>
</comment>
<dbReference type="Proteomes" id="UP000800235">
    <property type="component" value="Unassembled WGS sequence"/>
</dbReference>
<dbReference type="EMBL" id="MU007009">
    <property type="protein sequence ID" value="KAF2436966.1"/>
    <property type="molecule type" value="Genomic_DNA"/>
</dbReference>
<evidence type="ECO:0000313" key="4">
    <source>
        <dbReference type="Proteomes" id="UP000800235"/>
    </source>
</evidence>
<accession>A0A9P4P3W8</accession>
<dbReference type="InterPro" id="IPR011008">
    <property type="entry name" value="Dimeric_a/b-barrel"/>
</dbReference>
<proteinExistence type="inferred from homology"/>
<protein>
    <recommendedName>
        <fullName evidence="2">EthD domain-containing protein</fullName>
    </recommendedName>
</protein>
<dbReference type="GO" id="GO:0016491">
    <property type="term" value="F:oxidoreductase activity"/>
    <property type="evidence" value="ECO:0007669"/>
    <property type="project" value="InterPro"/>
</dbReference>
<organism evidence="3 4">
    <name type="scientific">Tothia fuscella</name>
    <dbReference type="NCBI Taxonomy" id="1048955"/>
    <lineage>
        <taxon>Eukaryota</taxon>
        <taxon>Fungi</taxon>
        <taxon>Dikarya</taxon>
        <taxon>Ascomycota</taxon>
        <taxon>Pezizomycotina</taxon>
        <taxon>Dothideomycetes</taxon>
        <taxon>Pleosporomycetidae</taxon>
        <taxon>Venturiales</taxon>
        <taxon>Cylindrosympodiaceae</taxon>
        <taxon>Tothia</taxon>
    </lineage>
</organism>
<reference evidence="3" key="1">
    <citation type="journal article" date="2020" name="Stud. Mycol.">
        <title>101 Dothideomycetes genomes: a test case for predicting lifestyles and emergence of pathogens.</title>
        <authorList>
            <person name="Haridas S."/>
            <person name="Albert R."/>
            <person name="Binder M."/>
            <person name="Bloem J."/>
            <person name="Labutti K."/>
            <person name="Salamov A."/>
            <person name="Andreopoulos B."/>
            <person name="Baker S."/>
            <person name="Barry K."/>
            <person name="Bills G."/>
            <person name="Bluhm B."/>
            <person name="Cannon C."/>
            <person name="Castanera R."/>
            <person name="Culley D."/>
            <person name="Daum C."/>
            <person name="Ezra D."/>
            <person name="Gonzalez J."/>
            <person name="Henrissat B."/>
            <person name="Kuo A."/>
            <person name="Liang C."/>
            <person name="Lipzen A."/>
            <person name="Lutzoni F."/>
            <person name="Magnuson J."/>
            <person name="Mondo S."/>
            <person name="Nolan M."/>
            <person name="Ohm R."/>
            <person name="Pangilinan J."/>
            <person name="Park H.-J."/>
            <person name="Ramirez L."/>
            <person name="Alfaro M."/>
            <person name="Sun H."/>
            <person name="Tritt A."/>
            <person name="Yoshinaga Y."/>
            <person name="Zwiers L.-H."/>
            <person name="Turgeon B."/>
            <person name="Goodwin S."/>
            <person name="Spatafora J."/>
            <person name="Crous P."/>
            <person name="Grigoriev I."/>
        </authorList>
    </citation>
    <scope>NUCLEOTIDE SEQUENCE</scope>
    <source>
        <strain evidence="3">CBS 130266</strain>
    </source>
</reference>
<sequence>MYHVCRTVPQSFYIFEKLPSISDEKFHEHWKNQHVDTAKGNQTFMSKTRKYNQVHITPELRAQAEAFNIPVMEYDGIAEVWIDSVEEWKAIAADENFISVIPADEDLFIQKPFKIQFSYDNLVIPEK</sequence>
<dbReference type="InterPro" id="IPR009799">
    <property type="entry name" value="EthD_dom"/>
</dbReference>
<keyword evidence="4" id="KW-1185">Reference proteome</keyword>
<name>A0A9P4P3W8_9PEZI</name>
<evidence type="ECO:0000259" key="2">
    <source>
        <dbReference type="Pfam" id="PF07110"/>
    </source>
</evidence>
<dbReference type="AlphaFoldDB" id="A0A9P4P3W8"/>